<dbReference type="Proteomes" id="UP000032304">
    <property type="component" value="Chromosome 6"/>
</dbReference>
<feature type="compositionally biased region" description="Basic and acidic residues" evidence="1">
    <location>
        <begin position="1"/>
        <end position="16"/>
    </location>
</feature>
<evidence type="ECO:0000256" key="1">
    <source>
        <dbReference type="SAM" id="MobiDB-lite"/>
    </source>
</evidence>
<dbReference type="Gramene" id="KJB35802">
    <property type="protein sequence ID" value="KJB35802"/>
    <property type="gene ID" value="B456_006G128900"/>
</dbReference>
<proteinExistence type="predicted"/>
<accession>A0A0D2NRL3</accession>
<feature type="region of interest" description="Disordered" evidence="1">
    <location>
        <begin position="1"/>
        <end position="26"/>
    </location>
</feature>
<evidence type="ECO:0000313" key="3">
    <source>
        <dbReference type="Proteomes" id="UP000032304"/>
    </source>
</evidence>
<protein>
    <submittedName>
        <fullName evidence="2">Uncharacterized protein</fullName>
    </submittedName>
</protein>
<name>A0A0D2NRL3_GOSRA</name>
<reference evidence="2 3" key="1">
    <citation type="journal article" date="2012" name="Nature">
        <title>Repeated polyploidization of Gossypium genomes and the evolution of spinnable cotton fibres.</title>
        <authorList>
            <person name="Paterson A.H."/>
            <person name="Wendel J.F."/>
            <person name="Gundlach H."/>
            <person name="Guo H."/>
            <person name="Jenkins J."/>
            <person name="Jin D."/>
            <person name="Llewellyn D."/>
            <person name="Showmaker K.C."/>
            <person name="Shu S."/>
            <person name="Udall J."/>
            <person name="Yoo M.J."/>
            <person name="Byers R."/>
            <person name="Chen W."/>
            <person name="Doron-Faigenboim A."/>
            <person name="Duke M.V."/>
            <person name="Gong L."/>
            <person name="Grimwood J."/>
            <person name="Grover C."/>
            <person name="Grupp K."/>
            <person name="Hu G."/>
            <person name="Lee T.H."/>
            <person name="Li J."/>
            <person name="Lin L."/>
            <person name="Liu T."/>
            <person name="Marler B.S."/>
            <person name="Page J.T."/>
            <person name="Roberts A.W."/>
            <person name="Romanel E."/>
            <person name="Sanders W.S."/>
            <person name="Szadkowski E."/>
            <person name="Tan X."/>
            <person name="Tang H."/>
            <person name="Xu C."/>
            <person name="Wang J."/>
            <person name="Wang Z."/>
            <person name="Zhang D."/>
            <person name="Zhang L."/>
            <person name="Ashrafi H."/>
            <person name="Bedon F."/>
            <person name="Bowers J.E."/>
            <person name="Brubaker C.L."/>
            <person name="Chee P.W."/>
            <person name="Das S."/>
            <person name="Gingle A.R."/>
            <person name="Haigler C.H."/>
            <person name="Harker D."/>
            <person name="Hoffmann L.V."/>
            <person name="Hovav R."/>
            <person name="Jones D.C."/>
            <person name="Lemke C."/>
            <person name="Mansoor S."/>
            <person name="ur Rahman M."/>
            <person name="Rainville L.N."/>
            <person name="Rambani A."/>
            <person name="Reddy U.K."/>
            <person name="Rong J.K."/>
            <person name="Saranga Y."/>
            <person name="Scheffler B.E."/>
            <person name="Scheffler J.A."/>
            <person name="Stelly D.M."/>
            <person name="Triplett B.A."/>
            <person name="Van Deynze A."/>
            <person name="Vaslin M.F."/>
            <person name="Waghmare V.N."/>
            <person name="Walford S.A."/>
            <person name="Wright R.J."/>
            <person name="Zaki E.A."/>
            <person name="Zhang T."/>
            <person name="Dennis E.S."/>
            <person name="Mayer K.F."/>
            <person name="Peterson D.G."/>
            <person name="Rokhsar D.S."/>
            <person name="Wang X."/>
            <person name="Schmutz J."/>
        </authorList>
    </citation>
    <scope>NUCLEOTIDE SEQUENCE [LARGE SCALE GENOMIC DNA]</scope>
</reference>
<organism evidence="2 3">
    <name type="scientific">Gossypium raimondii</name>
    <name type="common">Peruvian cotton</name>
    <name type="synonym">Gossypium klotzschianum subsp. raimondii</name>
    <dbReference type="NCBI Taxonomy" id="29730"/>
    <lineage>
        <taxon>Eukaryota</taxon>
        <taxon>Viridiplantae</taxon>
        <taxon>Streptophyta</taxon>
        <taxon>Embryophyta</taxon>
        <taxon>Tracheophyta</taxon>
        <taxon>Spermatophyta</taxon>
        <taxon>Magnoliopsida</taxon>
        <taxon>eudicotyledons</taxon>
        <taxon>Gunneridae</taxon>
        <taxon>Pentapetalae</taxon>
        <taxon>rosids</taxon>
        <taxon>malvids</taxon>
        <taxon>Malvales</taxon>
        <taxon>Malvaceae</taxon>
        <taxon>Malvoideae</taxon>
        <taxon>Gossypium</taxon>
    </lineage>
</organism>
<keyword evidence="3" id="KW-1185">Reference proteome</keyword>
<evidence type="ECO:0000313" key="2">
    <source>
        <dbReference type="EMBL" id="KJB35802.1"/>
    </source>
</evidence>
<dbReference type="EMBL" id="CM001745">
    <property type="protein sequence ID" value="KJB35802.1"/>
    <property type="molecule type" value="Genomic_DNA"/>
</dbReference>
<dbReference type="AlphaFoldDB" id="A0A0D2NRL3"/>
<sequence length="94" mass="11270">MKNAAKEERNRSDFSRRLCSAASHESRNRRCQKKLEIDDDQKLIRLMGSRPDWLMKKISLNGVLQLSDHLIHFSKSSPPFFFWVKFLSFFCYYH</sequence>
<gene>
    <name evidence="2" type="ORF">B456_006G128900</name>
</gene>